<accession>A0A016TX52</accession>
<keyword evidence="2" id="KW-1185">Reference proteome</keyword>
<dbReference type="AlphaFoldDB" id="A0A016TX52"/>
<evidence type="ECO:0000313" key="1">
    <source>
        <dbReference type="EMBL" id="EYC07604.1"/>
    </source>
</evidence>
<reference evidence="2" key="1">
    <citation type="journal article" date="2015" name="Nat. Genet.">
        <title>The genome and transcriptome of the zoonotic hookworm Ancylostoma ceylanicum identify infection-specific gene families.</title>
        <authorList>
            <person name="Schwarz E.M."/>
            <person name="Hu Y."/>
            <person name="Antoshechkin I."/>
            <person name="Miller M.M."/>
            <person name="Sternberg P.W."/>
            <person name="Aroian R.V."/>
        </authorList>
    </citation>
    <scope>NUCLEOTIDE SEQUENCE</scope>
    <source>
        <strain evidence="2">HY135</strain>
    </source>
</reference>
<name>A0A016TX52_9BILA</name>
<proteinExistence type="predicted"/>
<gene>
    <name evidence="1" type="primary">Acey_s0069.g310</name>
    <name evidence="1" type="ORF">Y032_0069g310</name>
</gene>
<dbReference type="EMBL" id="JARK01001405">
    <property type="protein sequence ID" value="EYC07604.1"/>
    <property type="molecule type" value="Genomic_DNA"/>
</dbReference>
<sequence>MSAAFINKNTSPQACICGCADNGQRLRREGQMINQMIIYRLNLDYDKHYQFASHTCISLDCGVRVEAAL</sequence>
<organism evidence="1 2">
    <name type="scientific">Ancylostoma ceylanicum</name>
    <dbReference type="NCBI Taxonomy" id="53326"/>
    <lineage>
        <taxon>Eukaryota</taxon>
        <taxon>Metazoa</taxon>
        <taxon>Ecdysozoa</taxon>
        <taxon>Nematoda</taxon>
        <taxon>Chromadorea</taxon>
        <taxon>Rhabditida</taxon>
        <taxon>Rhabditina</taxon>
        <taxon>Rhabditomorpha</taxon>
        <taxon>Strongyloidea</taxon>
        <taxon>Ancylostomatidae</taxon>
        <taxon>Ancylostomatinae</taxon>
        <taxon>Ancylostoma</taxon>
    </lineage>
</organism>
<evidence type="ECO:0000313" key="2">
    <source>
        <dbReference type="Proteomes" id="UP000024635"/>
    </source>
</evidence>
<protein>
    <submittedName>
        <fullName evidence="1">Uncharacterized protein</fullName>
    </submittedName>
</protein>
<dbReference type="Proteomes" id="UP000024635">
    <property type="component" value="Unassembled WGS sequence"/>
</dbReference>
<comment type="caution">
    <text evidence="1">The sequence shown here is derived from an EMBL/GenBank/DDBJ whole genome shotgun (WGS) entry which is preliminary data.</text>
</comment>